<dbReference type="EMBL" id="KZ826027">
    <property type="protein sequence ID" value="PYH89485.1"/>
    <property type="molecule type" value="Genomic_DNA"/>
</dbReference>
<name>A0A319CW29_9EURO</name>
<accession>A0A319CW29</accession>
<keyword evidence="1" id="KW-0596">Phosphopantetheine</keyword>
<reference evidence="5 6" key="1">
    <citation type="submission" date="2018-02" db="EMBL/GenBank/DDBJ databases">
        <title>The genomes of Aspergillus section Nigri reveals drivers in fungal speciation.</title>
        <authorList>
            <consortium name="DOE Joint Genome Institute"/>
            <person name="Vesth T.C."/>
            <person name="Nybo J."/>
            <person name="Theobald S."/>
            <person name="Brandl J."/>
            <person name="Frisvad J.C."/>
            <person name="Nielsen K.F."/>
            <person name="Lyhne E.K."/>
            <person name="Kogle M.E."/>
            <person name="Kuo A."/>
            <person name="Riley R."/>
            <person name="Clum A."/>
            <person name="Nolan M."/>
            <person name="Lipzen A."/>
            <person name="Salamov A."/>
            <person name="Henrissat B."/>
            <person name="Wiebenga A."/>
            <person name="De vries R.P."/>
            <person name="Grigoriev I.V."/>
            <person name="Mortensen U.H."/>
            <person name="Andersen M.R."/>
            <person name="Baker S.E."/>
        </authorList>
    </citation>
    <scope>NUCLEOTIDE SEQUENCE [LARGE SCALE GENOMIC DNA]</scope>
    <source>
        <strain evidence="5 6">CBS 707.79</strain>
    </source>
</reference>
<evidence type="ECO:0000256" key="2">
    <source>
        <dbReference type="ARBA" id="ARBA00022553"/>
    </source>
</evidence>
<dbReference type="Pfam" id="PF07993">
    <property type="entry name" value="NAD_binding_4"/>
    <property type="match status" value="1"/>
</dbReference>
<dbReference type="InterPro" id="IPR036291">
    <property type="entry name" value="NAD(P)-bd_dom_sf"/>
</dbReference>
<evidence type="ECO:0000313" key="6">
    <source>
        <dbReference type="Proteomes" id="UP000247810"/>
    </source>
</evidence>
<proteinExistence type="predicted"/>
<evidence type="ECO:0000256" key="3">
    <source>
        <dbReference type="SAM" id="MobiDB-lite"/>
    </source>
</evidence>
<protein>
    <recommendedName>
        <fullName evidence="4">Thioester reductase (TE) domain-containing protein</fullName>
    </recommendedName>
</protein>
<dbReference type="InterPro" id="IPR013120">
    <property type="entry name" value="FAR_NAD-bd"/>
</dbReference>
<keyword evidence="6" id="KW-1185">Reference proteome</keyword>
<gene>
    <name evidence="5" type="ORF">BO71DRAFT_487913</name>
</gene>
<dbReference type="STRING" id="1448320.A0A319CW29"/>
<dbReference type="Gene3D" id="3.40.50.720">
    <property type="entry name" value="NAD(P)-binding Rossmann-like Domain"/>
    <property type="match status" value="1"/>
</dbReference>
<evidence type="ECO:0000313" key="5">
    <source>
        <dbReference type="EMBL" id="PYH89485.1"/>
    </source>
</evidence>
<dbReference type="Proteomes" id="UP000247810">
    <property type="component" value="Unassembled WGS sequence"/>
</dbReference>
<sequence>MGHRTESGLTPEEVFQTSTPAPNGYANSKYLAEQILDYAGQKAQGRNLSISIARVGQVAGAVRARGLWNKAEWFPSMVPSSLHVGAVPEDIGSLGRVDWVPVDLVAEVLVALAIGENPDRRTVDVFHPHNLHPITWDAIRPVVFETLSTYTGKPLDVVPFRTWIQRVRADIAAGGSTIGEDLQVSLEKNPAAKLLNFFDDMASGSKAENFFDTKRTAERSNKLRAVEAVQPEWLRKWVKEWLGDAQV</sequence>
<dbReference type="PANTHER" id="PTHR43439:SF2">
    <property type="entry name" value="ENZYME, PUTATIVE (JCVI)-RELATED"/>
    <property type="match status" value="1"/>
</dbReference>
<organism evidence="5 6">
    <name type="scientific">Aspergillus ellipticus CBS 707.79</name>
    <dbReference type="NCBI Taxonomy" id="1448320"/>
    <lineage>
        <taxon>Eukaryota</taxon>
        <taxon>Fungi</taxon>
        <taxon>Dikarya</taxon>
        <taxon>Ascomycota</taxon>
        <taxon>Pezizomycotina</taxon>
        <taxon>Eurotiomycetes</taxon>
        <taxon>Eurotiomycetidae</taxon>
        <taxon>Eurotiales</taxon>
        <taxon>Aspergillaceae</taxon>
        <taxon>Aspergillus</taxon>
        <taxon>Aspergillus subgen. Circumdati</taxon>
    </lineage>
</organism>
<dbReference type="InterPro" id="IPR051414">
    <property type="entry name" value="Adenylate-forming_Reductase"/>
</dbReference>
<feature type="domain" description="Thioester reductase (TE)" evidence="4">
    <location>
        <begin position="12"/>
        <end position="108"/>
    </location>
</feature>
<dbReference type="VEuPathDB" id="FungiDB:BO71DRAFT_487913"/>
<dbReference type="AlphaFoldDB" id="A0A319CW29"/>
<evidence type="ECO:0000256" key="1">
    <source>
        <dbReference type="ARBA" id="ARBA00022450"/>
    </source>
</evidence>
<feature type="region of interest" description="Disordered" evidence="3">
    <location>
        <begin position="1"/>
        <end position="21"/>
    </location>
</feature>
<dbReference type="SUPFAM" id="SSF51735">
    <property type="entry name" value="NAD(P)-binding Rossmann-fold domains"/>
    <property type="match status" value="1"/>
</dbReference>
<evidence type="ECO:0000259" key="4">
    <source>
        <dbReference type="Pfam" id="PF07993"/>
    </source>
</evidence>
<keyword evidence="2" id="KW-0597">Phosphoprotein</keyword>
<dbReference type="OrthoDB" id="4497474at2759"/>
<dbReference type="PANTHER" id="PTHR43439">
    <property type="entry name" value="PHENYLACETATE-COENZYME A LIGASE"/>
    <property type="match status" value="1"/>
</dbReference>